<keyword evidence="4 7" id="KW-0547">Nucleotide-binding</keyword>
<dbReference type="PANTHER" id="PTHR11136">
    <property type="entry name" value="FOLYLPOLYGLUTAMATE SYNTHASE-RELATED"/>
    <property type="match status" value="1"/>
</dbReference>
<dbReference type="PANTHER" id="PTHR11136:SF0">
    <property type="entry name" value="DIHYDROFOLATE SYNTHETASE-RELATED"/>
    <property type="match status" value="1"/>
</dbReference>
<keyword evidence="10" id="KW-1185">Reference proteome</keyword>
<keyword evidence="7" id="KW-0554">One-carbon metabolism</keyword>
<name>A0AAD7V525_9FUNG</name>
<dbReference type="InterPro" id="IPR013221">
    <property type="entry name" value="Mur_ligase_cen"/>
</dbReference>
<dbReference type="SUPFAM" id="SSF53244">
    <property type="entry name" value="MurD-like peptide ligases, peptide-binding domain"/>
    <property type="match status" value="1"/>
</dbReference>
<evidence type="ECO:0000256" key="7">
    <source>
        <dbReference type="PIRNR" id="PIRNR001563"/>
    </source>
</evidence>
<dbReference type="Gene3D" id="3.40.1190.10">
    <property type="entry name" value="Mur-like, catalytic domain"/>
    <property type="match status" value="1"/>
</dbReference>
<comment type="similarity">
    <text evidence="1 7">Belongs to the folylpolyglutamate synthase family.</text>
</comment>
<dbReference type="NCBIfam" id="TIGR01499">
    <property type="entry name" value="folC"/>
    <property type="match status" value="1"/>
</dbReference>
<dbReference type="GO" id="GO:0004326">
    <property type="term" value="F:tetrahydrofolylpolyglutamate synthase activity"/>
    <property type="evidence" value="ECO:0007669"/>
    <property type="project" value="InterPro"/>
</dbReference>
<evidence type="ECO:0000256" key="3">
    <source>
        <dbReference type="ARBA" id="ARBA00022723"/>
    </source>
</evidence>
<dbReference type="GO" id="GO:0008841">
    <property type="term" value="F:dihydrofolate synthase activity"/>
    <property type="evidence" value="ECO:0007669"/>
    <property type="project" value="UniProtKB-EC"/>
</dbReference>
<keyword evidence="3" id="KW-0479">Metal-binding</keyword>
<evidence type="ECO:0000256" key="2">
    <source>
        <dbReference type="ARBA" id="ARBA00022598"/>
    </source>
</evidence>
<dbReference type="GO" id="GO:0046872">
    <property type="term" value="F:metal ion binding"/>
    <property type="evidence" value="ECO:0007669"/>
    <property type="project" value="UniProtKB-KW"/>
</dbReference>
<dbReference type="PROSITE" id="PS01011">
    <property type="entry name" value="FOLYLPOLYGLU_SYNT_1"/>
    <property type="match status" value="1"/>
</dbReference>
<dbReference type="GO" id="GO:0005739">
    <property type="term" value="C:mitochondrion"/>
    <property type="evidence" value="ECO:0007669"/>
    <property type="project" value="TreeGrafter"/>
</dbReference>
<dbReference type="GeneID" id="83212286"/>
<dbReference type="Gene3D" id="3.90.190.20">
    <property type="entry name" value="Mur ligase, C-terminal domain"/>
    <property type="match status" value="1"/>
</dbReference>
<comment type="catalytic activity">
    <reaction evidence="7">
        <text>7,8-dihydropteroate + L-glutamate + ATP = 7,8-dihydrofolate + ADP + phosphate + H(+)</text>
        <dbReference type="Rhea" id="RHEA:23584"/>
        <dbReference type="ChEBI" id="CHEBI:15378"/>
        <dbReference type="ChEBI" id="CHEBI:17839"/>
        <dbReference type="ChEBI" id="CHEBI:29985"/>
        <dbReference type="ChEBI" id="CHEBI:30616"/>
        <dbReference type="ChEBI" id="CHEBI:43474"/>
        <dbReference type="ChEBI" id="CHEBI:57451"/>
        <dbReference type="ChEBI" id="CHEBI:456216"/>
        <dbReference type="EC" id="6.3.2.12"/>
    </reaction>
</comment>
<proteinExistence type="inferred from homology"/>
<evidence type="ECO:0000256" key="5">
    <source>
        <dbReference type="ARBA" id="ARBA00022840"/>
    </source>
</evidence>
<dbReference type="Pfam" id="PF08245">
    <property type="entry name" value="Mur_ligase_M"/>
    <property type="match status" value="1"/>
</dbReference>
<dbReference type="InterPro" id="IPR036565">
    <property type="entry name" value="Mur-like_cat_sf"/>
</dbReference>
<organism evidence="9 10">
    <name type="scientific">Lichtheimia ornata</name>
    <dbReference type="NCBI Taxonomy" id="688661"/>
    <lineage>
        <taxon>Eukaryota</taxon>
        <taxon>Fungi</taxon>
        <taxon>Fungi incertae sedis</taxon>
        <taxon>Mucoromycota</taxon>
        <taxon>Mucoromycotina</taxon>
        <taxon>Mucoromycetes</taxon>
        <taxon>Mucorales</taxon>
        <taxon>Lichtheimiaceae</taxon>
        <taxon>Lichtheimia</taxon>
    </lineage>
</organism>
<evidence type="ECO:0000256" key="6">
    <source>
        <dbReference type="ARBA" id="ARBA00022842"/>
    </source>
</evidence>
<dbReference type="EC" id="6.3.2.12" evidence="7"/>
<evidence type="ECO:0000256" key="1">
    <source>
        <dbReference type="ARBA" id="ARBA00008276"/>
    </source>
</evidence>
<feature type="domain" description="Mur ligase central" evidence="8">
    <location>
        <begin position="27"/>
        <end position="249"/>
    </location>
</feature>
<dbReference type="Proteomes" id="UP001234581">
    <property type="component" value="Unassembled WGS sequence"/>
</dbReference>
<dbReference type="InterPro" id="IPR001645">
    <property type="entry name" value="Folylpolyglutamate_synth"/>
</dbReference>
<accession>A0AAD7V525</accession>
<dbReference type="GO" id="GO:0005829">
    <property type="term" value="C:cytosol"/>
    <property type="evidence" value="ECO:0007669"/>
    <property type="project" value="TreeGrafter"/>
</dbReference>
<dbReference type="GO" id="GO:0006730">
    <property type="term" value="P:one-carbon metabolic process"/>
    <property type="evidence" value="ECO:0007669"/>
    <property type="project" value="UniProtKB-KW"/>
</dbReference>
<dbReference type="SUPFAM" id="SSF53623">
    <property type="entry name" value="MurD-like peptide ligases, catalytic domain"/>
    <property type="match status" value="1"/>
</dbReference>
<evidence type="ECO:0000259" key="8">
    <source>
        <dbReference type="Pfam" id="PF08245"/>
    </source>
</evidence>
<evidence type="ECO:0000313" key="9">
    <source>
        <dbReference type="EMBL" id="KAJ8659508.1"/>
    </source>
</evidence>
<dbReference type="RefSeq" id="XP_058344421.1">
    <property type="nucleotide sequence ID" value="XM_058484922.1"/>
</dbReference>
<dbReference type="AlphaFoldDB" id="A0AAD7V525"/>
<dbReference type="PIRSF" id="PIRSF001563">
    <property type="entry name" value="Folylpolyglu_synth"/>
    <property type="match status" value="1"/>
</dbReference>
<keyword evidence="6" id="KW-0460">Magnesium</keyword>
<keyword evidence="5 7" id="KW-0067">ATP-binding</keyword>
<evidence type="ECO:0000313" key="10">
    <source>
        <dbReference type="Proteomes" id="UP001234581"/>
    </source>
</evidence>
<dbReference type="EMBL" id="JARTCD010000018">
    <property type="protein sequence ID" value="KAJ8659508.1"/>
    <property type="molecule type" value="Genomic_DNA"/>
</dbReference>
<dbReference type="GO" id="GO:0005524">
    <property type="term" value="F:ATP binding"/>
    <property type="evidence" value="ECO:0007669"/>
    <property type="project" value="UniProtKB-KW"/>
</dbReference>
<comment type="pathway">
    <text evidence="7">Cofactor biosynthesis; tetrahydrofolylpolyglutamate biosynthesis.</text>
</comment>
<gene>
    <name evidence="9" type="ORF">O0I10_004873</name>
</gene>
<keyword evidence="2 7" id="KW-0436">Ligase</keyword>
<sequence length="423" mass="46180">MDLGLERIQTLLRALNTPQDTFKVIHVAGTNGKGSVCAYMTSVLRQAGLSVGRFNSPHFLEPHDSIYVNDSPVSKHEYEAACAYVSKINNEQDISATSFEQLVATALCLFRDHQVEWIVIEVGLGGALDATNIFETPKMTIITSIGMDHAAVLGGTIQSIAAAKAGIMKLTCPVVIAPQNEPHALDTLIDHAKKVNAPFRLARAATWIKDASSSTCRLDDTTTAKGAIEYSISLRGDYQRENSATAVMALLWLQENGDISFTMDMLQAGMARTRWPGRLDYIATPMFEGQQLPPMLVDGAHNIPAAKALRQHIDDLDPTRVLWLLGVTAGKDISEMLSGLLRPNDTVLAVPFSQPDGMPWIHSTPPHEVCEHAMKIVSDARPLESVQAALKMIPSLESYSLVVLCGSLYLVADFYRLLDNKDV</sequence>
<reference evidence="9 10" key="1">
    <citation type="submission" date="2023-03" db="EMBL/GenBank/DDBJ databases">
        <title>Genome sequence of Lichtheimia ornata CBS 291.66.</title>
        <authorList>
            <person name="Mohabir J.T."/>
            <person name="Shea T.P."/>
            <person name="Kurbessoian T."/>
            <person name="Berby B."/>
            <person name="Fontaine J."/>
            <person name="Livny J."/>
            <person name="Gnirke A."/>
            <person name="Stajich J.E."/>
            <person name="Cuomo C.A."/>
        </authorList>
    </citation>
    <scope>NUCLEOTIDE SEQUENCE [LARGE SCALE GENOMIC DNA]</scope>
    <source>
        <strain evidence="9">CBS 291.66</strain>
    </source>
</reference>
<comment type="caution">
    <text evidence="9">The sequence shown here is derived from an EMBL/GenBank/DDBJ whole genome shotgun (WGS) entry which is preliminary data.</text>
</comment>
<dbReference type="InterPro" id="IPR036615">
    <property type="entry name" value="Mur_ligase_C_dom_sf"/>
</dbReference>
<protein>
    <recommendedName>
        <fullName evidence="7">Dihydrofolate synthetase</fullName>
        <ecNumber evidence="7">6.3.2.12</ecNumber>
    </recommendedName>
</protein>
<evidence type="ECO:0000256" key="4">
    <source>
        <dbReference type="ARBA" id="ARBA00022741"/>
    </source>
</evidence>
<dbReference type="InterPro" id="IPR018109">
    <property type="entry name" value="Folylpolyglutamate_synth_CS"/>
</dbReference>